<dbReference type="PANTHER" id="PTHR11439">
    <property type="entry name" value="GAG-POL-RELATED RETROTRANSPOSON"/>
    <property type="match status" value="1"/>
</dbReference>
<protein>
    <submittedName>
        <fullName evidence="2">Retrovirus-related Pol polyprotein from transposon RE1</fullName>
    </submittedName>
</protein>
<name>A0A438H3C4_VITVI</name>
<evidence type="ECO:0000313" key="3">
    <source>
        <dbReference type="Proteomes" id="UP000288805"/>
    </source>
</evidence>
<dbReference type="Proteomes" id="UP000288805">
    <property type="component" value="Unassembled WGS sequence"/>
</dbReference>
<evidence type="ECO:0000259" key="1">
    <source>
        <dbReference type="Pfam" id="PF07727"/>
    </source>
</evidence>
<accession>A0A438H3C4</accession>
<dbReference type="InterPro" id="IPR043502">
    <property type="entry name" value="DNA/RNA_pol_sf"/>
</dbReference>
<dbReference type="EMBL" id="QGNW01000290">
    <property type="protein sequence ID" value="RVW78797.1"/>
    <property type="molecule type" value="Genomic_DNA"/>
</dbReference>
<feature type="domain" description="Reverse transcriptase Ty1/copia-type" evidence="1">
    <location>
        <begin position="174"/>
        <end position="220"/>
    </location>
</feature>
<comment type="caution">
    <text evidence="2">The sequence shown here is derived from an EMBL/GenBank/DDBJ whole genome shotgun (WGS) entry which is preliminary data.</text>
</comment>
<dbReference type="Pfam" id="PF07727">
    <property type="entry name" value="RVT_2"/>
    <property type="match status" value="1"/>
</dbReference>
<gene>
    <name evidence="2" type="primary">RE1_379</name>
    <name evidence="2" type="ORF">CK203_050998</name>
</gene>
<evidence type="ECO:0000313" key="2">
    <source>
        <dbReference type="EMBL" id="RVW78797.1"/>
    </source>
</evidence>
<dbReference type="InterPro" id="IPR013103">
    <property type="entry name" value="RVT_2"/>
</dbReference>
<dbReference type="PANTHER" id="PTHR11439:SF463">
    <property type="entry name" value="REVERSE TRANSCRIPTASE TY1_COPIA-TYPE DOMAIN-CONTAINING PROTEIN"/>
    <property type="match status" value="1"/>
</dbReference>
<dbReference type="AlphaFoldDB" id="A0A438H3C4"/>
<reference evidence="2 3" key="1">
    <citation type="journal article" date="2018" name="PLoS Genet.">
        <title>Population sequencing reveals clonal diversity and ancestral inbreeding in the grapevine cultivar Chardonnay.</title>
        <authorList>
            <person name="Roach M.J."/>
            <person name="Johnson D.L."/>
            <person name="Bohlmann J."/>
            <person name="van Vuuren H.J."/>
            <person name="Jones S.J."/>
            <person name="Pretorius I.S."/>
            <person name="Schmidt S.A."/>
            <person name="Borneman A.R."/>
        </authorList>
    </citation>
    <scope>NUCLEOTIDE SEQUENCE [LARGE SCALE GENOMIC DNA]</scope>
    <source>
        <strain evidence="3">cv. Chardonnay</strain>
        <tissue evidence="2">Leaf</tissue>
    </source>
</reference>
<dbReference type="SUPFAM" id="SSF56672">
    <property type="entry name" value="DNA/RNA polymerases"/>
    <property type="match status" value="1"/>
</dbReference>
<sequence>MQGRRMTKIVYGVIIARNHNTQEIAAGKFMGDQRIYPRTLEKVMVGIMVVEDKDLCMGKKIGSAREVDGLFLLEEKMQEGQSSTPETKLNTQVNPFPKPLFDDLDLPIALRKSSQSYTQHPLAQFVSYGALNGSFGAFTTNLSRVSIPRDVHEALQLPEWLEVVNEEMKALFKNHTWEVIDLPIRKKPVRCKWVFTIKFKEDGSIERYKAKLVAKGYTQTFAKMDWALQQLDVKNAFLLGDLEKEVFMELLLVFVDGIILTRSDGEMLRLKKALAQSFEIKDLGNLRSLAQSRKGIVLSQRKYVLNLLKETSMLGCKPIDTLIDVNIKMSVHIGGKEVDREGYQRLVGKLIYLSHTRPDIAFVVSLVSQFMHNPKEDHLQAVFRIFRYLKGSPGRGLLFSKQNKSLDVEAFTDVDWASSVDDRRSTSSYYIPRRESNNVEK</sequence>
<proteinExistence type="predicted"/>
<organism evidence="2 3">
    <name type="scientific">Vitis vinifera</name>
    <name type="common">Grape</name>
    <dbReference type="NCBI Taxonomy" id="29760"/>
    <lineage>
        <taxon>Eukaryota</taxon>
        <taxon>Viridiplantae</taxon>
        <taxon>Streptophyta</taxon>
        <taxon>Embryophyta</taxon>
        <taxon>Tracheophyta</taxon>
        <taxon>Spermatophyta</taxon>
        <taxon>Magnoliopsida</taxon>
        <taxon>eudicotyledons</taxon>
        <taxon>Gunneridae</taxon>
        <taxon>Pentapetalae</taxon>
        <taxon>rosids</taxon>
        <taxon>Vitales</taxon>
        <taxon>Vitaceae</taxon>
        <taxon>Viteae</taxon>
        <taxon>Vitis</taxon>
    </lineage>
</organism>